<protein>
    <submittedName>
        <fullName evidence="2">Alkaline phosphatase family protein</fullName>
    </submittedName>
</protein>
<dbReference type="GeneID" id="82879246"/>
<organism evidence="1 3">
    <name type="scientific">Corynebacterium flavescens</name>
    <dbReference type="NCBI Taxonomy" id="28028"/>
    <lineage>
        <taxon>Bacteria</taxon>
        <taxon>Bacillati</taxon>
        <taxon>Actinomycetota</taxon>
        <taxon>Actinomycetes</taxon>
        <taxon>Mycobacteriales</taxon>
        <taxon>Corynebacteriaceae</taxon>
        <taxon>Corynebacterium</taxon>
    </lineage>
</organism>
<accession>A0A1L7CJ32</accession>
<dbReference type="Proteomes" id="UP000185479">
    <property type="component" value="Chromosome"/>
</dbReference>
<evidence type="ECO:0000313" key="4">
    <source>
        <dbReference type="Proteomes" id="UP000315353"/>
    </source>
</evidence>
<dbReference type="Proteomes" id="UP000315353">
    <property type="component" value="Unassembled WGS sequence"/>
</dbReference>
<dbReference type="PANTHER" id="PTHR10151">
    <property type="entry name" value="ECTONUCLEOTIDE PYROPHOSPHATASE/PHOSPHODIESTERASE"/>
    <property type="match status" value="1"/>
</dbReference>
<dbReference type="CDD" id="cd16018">
    <property type="entry name" value="Enpp"/>
    <property type="match status" value="1"/>
</dbReference>
<dbReference type="AlphaFoldDB" id="A0A1L7CJ32"/>
<dbReference type="GO" id="GO:0016787">
    <property type="term" value="F:hydrolase activity"/>
    <property type="evidence" value="ECO:0007669"/>
    <property type="project" value="UniProtKB-ARBA"/>
</dbReference>
<evidence type="ECO:0000313" key="2">
    <source>
        <dbReference type="EMBL" id="GEB97443.1"/>
    </source>
</evidence>
<dbReference type="InterPro" id="IPR002591">
    <property type="entry name" value="Phosphodiest/P_Trfase"/>
</dbReference>
<evidence type="ECO:0000313" key="1">
    <source>
        <dbReference type="EMBL" id="APT85870.1"/>
    </source>
</evidence>
<reference evidence="2 4" key="2">
    <citation type="submission" date="2019-06" db="EMBL/GenBank/DDBJ databases">
        <title>Whole genome shotgun sequence of Corynebacterium flavescens NBRC 14136.</title>
        <authorList>
            <person name="Hosoyama A."/>
            <person name="Uohara A."/>
            <person name="Ohji S."/>
            <person name="Ichikawa N."/>
        </authorList>
    </citation>
    <scope>NUCLEOTIDE SEQUENCE [LARGE SCALE GENOMIC DNA]</scope>
    <source>
        <strain evidence="2 4">NBRC 14136</strain>
    </source>
</reference>
<dbReference type="SUPFAM" id="SSF53649">
    <property type="entry name" value="Alkaline phosphatase-like"/>
    <property type="match status" value="1"/>
</dbReference>
<gene>
    <name evidence="2" type="ORF">CFL01nite_09380</name>
    <name evidence="1" type="ORF">CFLV_00725</name>
</gene>
<dbReference type="STRING" id="28028.CFLV_00725"/>
<dbReference type="EMBL" id="CP009246">
    <property type="protein sequence ID" value="APT85870.1"/>
    <property type="molecule type" value="Genomic_DNA"/>
</dbReference>
<dbReference type="Gene3D" id="3.40.720.10">
    <property type="entry name" value="Alkaline Phosphatase, subunit A"/>
    <property type="match status" value="1"/>
</dbReference>
<dbReference type="InterPro" id="IPR017850">
    <property type="entry name" value="Alkaline_phosphatase_core_sf"/>
</dbReference>
<proteinExistence type="predicted"/>
<reference evidence="1 3" key="1">
    <citation type="submission" date="2014-08" db="EMBL/GenBank/DDBJ databases">
        <title>Complete genome sequence of Corynebacterium flavescens OJ8(T)(=DSM 20296(T)), isolated from cheese.</title>
        <authorList>
            <person name="Ruckert C."/>
            <person name="Albersmeier A."/>
            <person name="Winkler A."/>
            <person name="Kalinowski J."/>
        </authorList>
    </citation>
    <scope>NUCLEOTIDE SEQUENCE [LARGE SCALE GENOMIC DNA]</scope>
    <source>
        <strain evidence="1 3">OJ8</strain>
    </source>
</reference>
<dbReference type="PANTHER" id="PTHR10151:SF120">
    <property type="entry name" value="BIS(5'-ADENOSYL)-TRIPHOSPHATASE"/>
    <property type="match status" value="1"/>
</dbReference>
<evidence type="ECO:0000313" key="3">
    <source>
        <dbReference type="Proteomes" id="UP000185479"/>
    </source>
</evidence>
<dbReference type="OrthoDB" id="9771966at2"/>
<dbReference type="KEGG" id="cfc:CFLV_00725"/>
<dbReference type="EMBL" id="BJNB01000010">
    <property type="protein sequence ID" value="GEB97443.1"/>
    <property type="molecule type" value="Genomic_DNA"/>
</dbReference>
<sequence length="431" mass="47511">MNEQRLLVISVDAMEDVDANYARTLPSFARVLEGCAQAQIRSVYPTLTYPAHSAQLTGCPPAQSGVFNNVLMQPGIDHPDWFWDYSFLNVPSILDAAHEDGRRVAAVQWPVTAGAPFDIIIPEIGNVESTGGLQATMHSVCSERGFELFERHQGKIITEPKTNHGPFAAAVGADILREDHPEVMFIHFVELDSARHKYGPTGPHVNAALEAVDERLGVLFAGLDDSGHAEQTNIVIVSDHGQLETLQHTNLNILFRDRGFLKTDEENNLLDWDIYLHSAGLSGQIFLKEGLSSQRLREIEDLLDEIVAEPKYRIREILTAADARELHGLDGPFSWIVESEPGVIVGGALDRRVVVRRQDEDFRGYLGNHGHHPTQGNQPVFFAKGPAFLPEADGGRREMIEEAATFAKVLGVELPTAVGSAMSDLLIPELR</sequence>
<dbReference type="Pfam" id="PF01663">
    <property type="entry name" value="Phosphodiest"/>
    <property type="match status" value="1"/>
</dbReference>
<keyword evidence="3" id="KW-1185">Reference proteome</keyword>
<name>A0A1L7CJ32_CORFL</name>
<dbReference type="RefSeq" id="WP_075728871.1">
    <property type="nucleotide sequence ID" value="NZ_BJNB01000010.1"/>
</dbReference>